<feature type="region of interest" description="Disordered" evidence="8">
    <location>
        <begin position="643"/>
        <end position="816"/>
    </location>
</feature>
<sequence>MSGNLSVVAFEGELNGIVKEYLAFNSFEKTIGSFEDECSEKGKPIAISESRSQSNTKTLDIQNELLKAYRDGQRDEYFRLWNEHLPQEIRNEDSVAQKLEFYINIFFAIYPIKAEKTQAEVDQSMGEFKQYLENRGATLSQTTEFLPFYALPFVPNPKAHPSYKELFLDSWSQDMEVRLDKFLTLALKSTPQPRLFDLYRGGGTTDIKVAEQHINLLQQQLTDADKKTATYMKRHSKVQADYHNLIGITADLVDALESTVQGKPITPEYLSQLCTRLFAGHMRNSIDLTRPGTAGEALRASVAPTRASKPVEVEQFPTLDYRKVRNDLMTGTPRNQALLLQALRWRLTKSHIEKRDAIINQYINNDILGCASPGPYRDSMKKLLTSKSEDVKQGTARLYNAFASLCVGRTYLSSNPELTPALLANLHSEDKDSITREMILGALQKLSLRRALQTAMIEKGVIEWLVGVLEDNDNLSDYTLEYSVALLMNLCLRTSGKIRCSKNSHQTLKVLSDLLGHENTEIRPYVNGALYSILAISSIREEAKRMDMEAILKCFIKDDQPDMNRQIEFIIKQLNSNEAAEEEDGDEDGEDEDGEEDQDTLEADLDKDETLTPQPGELSGETLLNAVYLTNADKNKKKILEQNQLLQRPVTPGQRKITESRLGNVRSSSQADGRISSQSMVGGGTQAGQGDALLARPPTRSGSRTNEKESNAKDTETANKEALERSMRPSTKAMEKLGPKANVKEYASAFGAKPLIPRTPDSSGKRPISRGSIPRATPQPQYSQSGPRPSSAGKSGTTSPRKTNNSQQRSQPDGKY</sequence>
<dbReference type="GO" id="GO:0005814">
    <property type="term" value="C:centriole"/>
    <property type="evidence" value="ECO:0007669"/>
    <property type="project" value="UniProtKB-SubCell"/>
</dbReference>
<dbReference type="InterPro" id="IPR006594">
    <property type="entry name" value="LisH"/>
</dbReference>
<evidence type="ECO:0000256" key="8">
    <source>
        <dbReference type="SAM" id="MobiDB-lite"/>
    </source>
</evidence>
<evidence type="ECO:0000256" key="7">
    <source>
        <dbReference type="ARBA" id="ARBA00023273"/>
    </source>
</evidence>
<protein>
    <recommendedName>
        <fullName evidence="3">LisH domain-containing protein ARMC9</fullName>
    </recommendedName>
</protein>
<dbReference type="InterPro" id="IPR048959">
    <property type="entry name" value="ARMC9_ARM_dom"/>
</dbReference>
<keyword evidence="4" id="KW-0963">Cytoplasm</keyword>
<keyword evidence="12" id="KW-1185">Reference proteome</keyword>
<dbReference type="AlphaFoldDB" id="A0AAN8JNI6"/>
<dbReference type="Pfam" id="PF21051">
    <property type="entry name" value="ARMC9_LisH"/>
    <property type="match status" value="1"/>
</dbReference>
<keyword evidence="5" id="KW-0970">Cilium biogenesis/degradation</keyword>
<dbReference type="Proteomes" id="UP001347796">
    <property type="component" value="Unassembled WGS sequence"/>
</dbReference>
<evidence type="ECO:0000256" key="2">
    <source>
        <dbReference type="ARBA" id="ARBA00004120"/>
    </source>
</evidence>
<dbReference type="PROSITE" id="PS50896">
    <property type="entry name" value="LISH"/>
    <property type="match status" value="1"/>
</dbReference>
<dbReference type="InterPro" id="IPR056327">
    <property type="entry name" value="ARMC9_CTLH-like_dom"/>
</dbReference>
<dbReference type="FunFam" id="1.25.10.10:FF:000124">
    <property type="entry name" value="lisH domain-containing protein ARMC9 isoform X1"/>
    <property type="match status" value="1"/>
</dbReference>
<evidence type="ECO:0000256" key="4">
    <source>
        <dbReference type="ARBA" id="ARBA00022490"/>
    </source>
</evidence>
<name>A0AAN8JNI6_PATCE</name>
<dbReference type="SUPFAM" id="SSF48371">
    <property type="entry name" value="ARM repeat"/>
    <property type="match status" value="1"/>
</dbReference>
<evidence type="ECO:0000256" key="1">
    <source>
        <dbReference type="ARBA" id="ARBA00004114"/>
    </source>
</evidence>
<dbReference type="GO" id="GO:0036064">
    <property type="term" value="C:ciliary basal body"/>
    <property type="evidence" value="ECO:0007669"/>
    <property type="project" value="InterPro"/>
</dbReference>
<comment type="subcellular location">
    <subcellularLocation>
        <location evidence="2">Cytoplasm</location>
        <location evidence="2">Cytoskeleton</location>
        <location evidence="2">Cilium basal body</location>
    </subcellularLocation>
    <subcellularLocation>
        <location evidence="1">Cytoplasm</location>
        <location evidence="1">Cytoskeleton</location>
        <location evidence="1">Microtubule organizing center</location>
        <location evidence="1">Centrosome</location>
        <location evidence="1">Centriole</location>
    </subcellularLocation>
</comment>
<dbReference type="Gene3D" id="1.25.10.10">
    <property type="entry name" value="Leucine-rich Repeat Variant"/>
    <property type="match status" value="1"/>
</dbReference>
<dbReference type="InterPro" id="IPR016024">
    <property type="entry name" value="ARM-type_fold"/>
</dbReference>
<evidence type="ECO:0000259" key="9">
    <source>
        <dbReference type="Pfam" id="PF21050"/>
    </source>
</evidence>
<organism evidence="11 12">
    <name type="scientific">Patella caerulea</name>
    <name type="common">Rayed Mediterranean limpet</name>
    <dbReference type="NCBI Taxonomy" id="87958"/>
    <lineage>
        <taxon>Eukaryota</taxon>
        <taxon>Metazoa</taxon>
        <taxon>Spiralia</taxon>
        <taxon>Lophotrochozoa</taxon>
        <taxon>Mollusca</taxon>
        <taxon>Gastropoda</taxon>
        <taxon>Patellogastropoda</taxon>
        <taxon>Patelloidea</taxon>
        <taxon>Patellidae</taxon>
        <taxon>Patella</taxon>
    </lineage>
</organism>
<reference evidence="11 12" key="1">
    <citation type="submission" date="2024-01" db="EMBL/GenBank/DDBJ databases">
        <title>The genome of the rayed Mediterranean limpet Patella caerulea (Linnaeus, 1758).</title>
        <authorList>
            <person name="Anh-Thu Weber A."/>
            <person name="Halstead-Nussloch G."/>
        </authorList>
    </citation>
    <scope>NUCLEOTIDE SEQUENCE [LARGE SCALE GENOMIC DNA]</scope>
    <source>
        <strain evidence="11">AATW-2023a</strain>
        <tissue evidence="11">Whole specimen</tissue>
    </source>
</reference>
<feature type="compositionally biased region" description="Acidic residues" evidence="8">
    <location>
        <begin position="579"/>
        <end position="607"/>
    </location>
</feature>
<dbReference type="Pfam" id="PF21050">
    <property type="entry name" value="ARMC9_ARM"/>
    <property type="match status" value="1"/>
</dbReference>
<accession>A0AAN8JNI6</accession>
<evidence type="ECO:0000256" key="3">
    <source>
        <dbReference type="ARBA" id="ARBA00021146"/>
    </source>
</evidence>
<dbReference type="InterPro" id="IPR011989">
    <property type="entry name" value="ARM-like"/>
</dbReference>
<dbReference type="PANTHER" id="PTHR14881:SF4">
    <property type="entry name" value="LISH DOMAIN-CONTAINING PROTEIN ARMC9"/>
    <property type="match status" value="1"/>
</dbReference>
<evidence type="ECO:0000313" key="11">
    <source>
        <dbReference type="EMBL" id="KAK6177323.1"/>
    </source>
</evidence>
<comment type="caution">
    <text evidence="11">The sequence shown here is derived from an EMBL/GenBank/DDBJ whole genome shotgun (WGS) entry which is preliminary data.</text>
</comment>
<evidence type="ECO:0000256" key="5">
    <source>
        <dbReference type="ARBA" id="ARBA00022794"/>
    </source>
</evidence>
<dbReference type="InterPro" id="IPR048957">
    <property type="entry name" value="ARMC9_LisH"/>
</dbReference>
<feature type="region of interest" description="Disordered" evidence="8">
    <location>
        <begin position="574"/>
        <end position="619"/>
    </location>
</feature>
<dbReference type="GO" id="GO:0097542">
    <property type="term" value="C:ciliary tip"/>
    <property type="evidence" value="ECO:0007669"/>
    <property type="project" value="TreeGrafter"/>
</dbReference>
<dbReference type="GO" id="GO:0060271">
    <property type="term" value="P:cilium assembly"/>
    <property type="evidence" value="ECO:0007669"/>
    <property type="project" value="InterPro"/>
</dbReference>
<dbReference type="Pfam" id="PF23138">
    <property type="entry name" value="CTLH_Armc9"/>
    <property type="match status" value="1"/>
</dbReference>
<dbReference type="EMBL" id="JAZGQO010000010">
    <property type="protein sequence ID" value="KAK6177323.1"/>
    <property type="molecule type" value="Genomic_DNA"/>
</dbReference>
<dbReference type="PANTHER" id="PTHR14881">
    <property type="entry name" value="LISH DOMAIN-CONTAINING PROTEIN ARMC9"/>
    <property type="match status" value="1"/>
</dbReference>
<dbReference type="InterPro" id="IPR040369">
    <property type="entry name" value="ARMC9"/>
</dbReference>
<evidence type="ECO:0000259" key="10">
    <source>
        <dbReference type="Pfam" id="PF23138"/>
    </source>
</evidence>
<feature type="compositionally biased region" description="Polar residues" evidence="8">
    <location>
        <begin position="778"/>
        <end position="816"/>
    </location>
</feature>
<keyword evidence="7" id="KW-0966">Cell projection</keyword>
<feature type="compositionally biased region" description="Basic and acidic residues" evidence="8">
    <location>
        <begin position="705"/>
        <end position="738"/>
    </location>
</feature>
<feature type="domain" description="ARMC9 CTLH-like" evidence="10">
    <location>
        <begin position="60"/>
        <end position="188"/>
    </location>
</feature>
<feature type="compositionally biased region" description="Polar residues" evidence="8">
    <location>
        <begin position="665"/>
        <end position="680"/>
    </location>
</feature>
<feature type="domain" description="LisH" evidence="9">
    <location>
        <begin position="456"/>
        <end position="575"/>
    </location>
</feature>
<evidence type="ECO:0000256" key="6">
    <source>
        <dbReference type="ARBA" id="ARBA00023212"/>
    </source>
</evidence>
<keyword evidence="6" id="KW-0206">Cytoskeleton</keyword>
<gene>
    <name evidence="11" type="ORF">SNE40_015447</name>
</gene>
<proteinExistence type="predicted"/>
<evidence type="ECO:0000313" key="12">
    <source>
        <dbReference type="Proteomes" id="UP001347796"/>
    </source>
</evidence>